<keyword evidence="1" id="KW-0812">Transmembrane</keyword>
<proteinExistence type="predicted"/>
<comment type="caution">
    <text evidence="2">The sequence shown here is derived from an EMBL/GenBank/DDBJ whole genome shotgun (WGS) entry which is preliminary data.</text>
</comment>
<evidence type="ECO:0000256" key="1">
    <source>
        <dbReference type="SAM" id="Phobius"/>
    </source>
</evidence>
<gene>
    <name evidence="2" type="ORF">BU607_05705</name>
</gene>
<reference evidence="2 3" key="1">
    <citation type="journal article" date="2016" name="Front. Microbiol.">
        <title>Comprehensive Phylogenetic Analysis of Bovine Non-aureus Staphylococci Species Based on Whole-Genome Sequencing.</title>
        <authorList>
            <person name="Naushad S."/>
            <person name="Barkema H.W."/>
            <person name="Luby C."/>
            <person name="Condas L.A."/>
            <person name="Nobrega D.B."/>
            <person name="Carson D.A."/>
            <person name="De Buck J."/>
        </authorList>
    </citation>
    <scope>NUCLEOTIDE SEQUENCE [LARGE SCALE GENOMIC DNA]</scope>
    <source>
        <strain evidence="2 3">SNUC 993</strain>
    </source>
</reference>
<feature type="transmembrane region" description="Helical" evidence="1">
    <location>
        <begin position="6"/>
        <end position="25"/>
    </location>
</feature>
<dbReference type="EMBL" id="PZDI01000020">
    <property type="protein sequence ID" value="PTH18273.1"/>
    <property type="molecule type" value="Genomic_DNA"/>
</dbReference>
<evidence type="ECO:0000313" key="3">
    <source>
        <dbReference type="Proteomes" id="UP000242694"/>
    </source>
</evidence>
<feature type="transmembrane region" description="Helical" evidence="1">
    <location>
        <begin position="46"/>
        <end position="65"/>
    </location>
</feature>
<evidence type="ECO:0000313" key="2">
    <source>
        <dbReference type="EMBL" id="PTH18273.1"/>
    </source>
</evidence>
<organism evidence="2 3">
    <name type="scientific">Staphylococcus auricularis</name>
    <dbReference type="NCBI Taxonomy" id="29379"/>
    <lineage>
        <taxon>Bacteria</taxon>
        <taxon>Bacillati</taxon>
        <taxon>Bacillota</taxon>
        <taxon>Bacilli</taxon>
        <taxon>Bacillales</taxon>
        <taxon>Staphylococcaceae</taxon>
        <taxon>Staphylococcus</taxon>
    </lineage>
</organism>
<dbReference type="Proteomes" id="UP000242694">
    <property type="component" value="Unassembled WGS sequence"/>
</dbReference>
<protein>
    <submittedName>
        <fullName evidence="2">Uncharacterized protein</fullName>
    </submittedName>
</protein>
<keyword evidence="1" id="KW-1133">Transmembrane helix</keyword>
<name>A0ABX5IFE9_9STAP</name>
<accession>A0ABX5IFE9</accession>
<keyword evidence="1" id="KW-0472">Membrane</keyword>
<sequence>MLLTILIILILTILIPTVYFGIQYIKLKKAHASDQKFEHLTANMMRADSIIIPIMLLLIVLLYIFH</sequence>
<keyword evidence="3" id="KW-1185">Reference proteome</keyword>